<keyword evidence="1" id="KW-0812">Transmembrane</keyword>
<organism evidence="2 3">
    <name type="scientific">Polluticaenibacter yanchengensis</name>
    <dbReference type="NCBI Taxonomy" id="3014562"/>
    <lineage>
        <taxon>Bacteria</taxon>
        <taxon>Pseudomonadati</taxon>
        <taxon>Bacteroidota</taxon>
        <taxon>Chitinophagia</taxon>
        <taxon>Chitinophagales</taxon>
        <taxon>Chitinophagaceae</taxon>
        <taxon>Polluticaenibacter</taxon>
    </lineage>
</organism>
<feature type="transmembrane region" description="Helical" evidence="1">
    <location>
        <begin position="46"/>
        <end position="62"/>
    </location>
</feature>
<dbReference type="Proteomes" id="UP001210231">
    <property type="component" value="Unassembled WGS sequence"/>
</dbReference>
<evidence type="ECO:0000256" key="1">
    <source>
        <dbReference type="SAM" id="Phobius"/>
    </source>
</evidence>
<feature type="transmembrane region" description="Helical" evidence="1">
    <location>
        <begin position="74"/>
        <end position="92"/>
    </location>
</feature>
<name>A0ABT4UIM6_9BACT</name>
<accession>A0ABT4UIM6</accession>
<gene>
    <name evidence="2" type="ORF">O3P16_07425</name>
</gene>
<keyword evidence="3" id="KW-1185">Reference proteome</keyword>
<dbReference type="EMBL" id="JAQGEF010000007">
    <property type="protein sequence ID" value="MDA3614633.1"/>
    <property type="molecule type" value="Genomic_DNA"/>
</dbReference>
<feature type="transmembrane region" description="Helical" evidence="1">
    <location>
        <begin position="7"/>
        <end position="26"/>
    </location>
</feature>
<evidence type="ECO:0000313" key="2">
    <source>
        <dbReference type="EMBL" id="MDA3614633.1"/>
    </source>
</evidence>
<comment type="caution">
    <text evidence="2">The sequence shown here is derived from an EMBL/GenBank/DDBJ whole genome shotgun (WGS) entry which is preliminary data.</text>
</comment>
<evidence type="ECO:0008006" key="4">
    <source>
        <dbReference type="Google" id="ProtNLM"/>
    </source>
</evidence>
<protein>
    <recommendedName>
        <fullName evidence="4">DUF4293 family protein</fullName>
    </recommendedName>
</protein>
<dbReference type="RefSeq" id="WP_407030959.1">
    <property type="nucleotide sequence ID" value="NZ_JAQGEF010000007.1"/>
</dbReference>
<feature type="transmembrane region" description="Helical" evidence="1">
    <location>
        <begin position="104"/>
        <end position="125"/>
    </location>
</feature>
<keyword evidence="1" id="KW-0472">Membrane</keyword>
<evidence type="ECO:0000313" key="3">
    <source>
        <dbReference type="Proteomes" id="UP001210231"/>
    </source>
</evidence>
<reference evidence="2 3" key="1">
    <citation type="submission" date="2022-12" db="EMBL/GenBank/DDBJ databases">
        <title>Chitinophagaceae gen. sp. nov., a new member of the family Chitinophagaceae, isolated from soil in a chemical factory.</title>
        <authorList>
            <person name="Ke Z."/>
        </authorList>
    </citation>
    <scope>NUCLEOTIDE SEQUENCE [LARGE SCALE GENOMIC DNA]</scope>
    <source>
        <strain evidence="2 3">LY-5</strain>
    </source>
</reference>
<proteinExistence type="predicted"/>
<dbReference type="PROSITE" id="PS51257">
    <property type="entry name" value="PROKAR_LIPOPROTEIN"/>
    <property type="match status" value="1"/>
</dbReference>
<sequence length="130" mass="14993">MNSKQIIGIVICLIIFASCFFNWAYYPDIQEYFKGFYSKNNYYGKPGLLITILTSACILFYSTKKTWGAKMNMLSSALLVAYGITCFLRYTTSYDGYTPEKQPAIWVMFIGILVNFAYACIYSAYRRVNK</sequence>
<keyword evidence="1" id="KW-1133">Transmembrane helix</keyword>